<organism evidence="1 2">
    <name type="scientific">Planobispora siamensis</name>
    <dbReference type="NCBI Taxonomy" id="936338"/>
    <lineage>
        <taxon>Bacteria</taxon>
        <taxon>Bacillati</taxon>
        <taxon>Actinomycetota</taxon>
        <taxon>Actinomycetes</taxon>
        <taxon>Streptosporangiales</taxon>
        <taxon>Streptosporangiaceae</taxon>
        <taxon>Planobispora</taxon>
    </lineage>
</organism>
<sequence length="305" mass="33542">MKSERNRRGGNWHSRNDEAHGRRMEIGDLARAAAAPGWSRLAVRHDRIGAHARTVVIRDGEAITAEGMDEPFRRLRELSYQAGTGTWFTCELEFAPGGRAYTGRTDSYAPPFEDVPPAAALAELTLFPRREPPGWLLAALPSAVPVELPVAYGERYDRWGSHLAEHLGDHLLRHPLPIAGELVYVPDTAMTASAFGQDREHGRHILHLADQADEVREEHLAMGCYKGACWVARHGMRNTGGGVRSITLDGAVLRLELTCEAADLLETETVFEVRLDLPPETIAELRTTVPAVLRSAAGPPELIGF</sequence>
<reference evidence="1 2" key="1">
    <citation type="submission" date="2021-01" db="EMBL/GenBank/DDBJ databases">
        <title>Whole genome shotgun sequence of Planobispora siamensis NBRC 107568.</title>
        <authorList>
            <person name="Komaki H."/>
            <person name="Tamura T."/>
        </authorList>
    </citation>
    <scope>NUCLEOTIDE SEQUENCE [LARGE SCALE GENOMIC DNA]</scope>
    <source>
        <strain evidence="1 2">NBRC 107568</strain>
    </source>
</reference>
<evidence type="ECO:0000313" key="1">
    <source>
        <dbReference type="EMBL" id="GIH94760.1"/>
    </source>
</evidence>
<name>A0A8J3WML7_9ACTN</name>
<dbReference type="RefSeq" id="WP_204066879.1">
    <property type="nucleotide sequence ID" value="NZ_BOOJ01000046.1"/>
</dbReference>
<keyword evidence="2" id="KW-1185">Reference proteome</keyword>
<gene>
    <name evidence="1" type="ORF">Psi01_53900</name>
</gene>
<dbReference type="Proteomes" id="UP000619788">
    <property type="component" value="Unassembled WGS sequence"/>
</dbReference>
<dbReference type="SUPFAM" id="SSF160424">
    <property type="entry name" value="BH3703-like"/>
    <property type="match status" value="1"/>
</dbReference>
<protein>
    <submittedName>
        <fullName evidence="1">Uncharacterized protein</fullName>
    </submittedName>
</protein>
<dbReference type="EMBL" id="BOOJ01000046">
    <property type="protein sequence ID" value="GIH94760.1"/>
    <property type="molecule type" value="Genomic_DNA"/>
</dbReference>
<dbReference type="InterPro" id="IPR036170">
    <property type="entry name" value="YezG-like_sf"/>
</dbReference>
<accession>A0A8J3WML7</accession>
<comment type="caution">
    <text evidence="1">The sequence shown here is derived from an EMBL/GenBank/DDBJ whole genome shotgun (WGS) entry which is preliminary data.</text>
</comment>
<proteinExistence type="predicted"/>
<dbReference type="AlphaFoldDB" id="A0A8J3WML7"/>
<evidence type="ECO:0000313" key="2">
    <source>
        <dbReference type="Proteomes" id="UP000619788"/>
    </source>
</evidence>